<dbReference type="AlphaFoldDB" id="A0A397VJJ9"/>
<evidence type="ECO:0000313" key="3">
    <source>
        <dbReference type="Proteomes" id="UP000266673"/>
    </source>
</evidence>
<evidence type="ECO:0008006" key="4">
    <source>
        <dbReference type="Google" id="ProtNLM"/>
    </source>
</evidence>
<protein>
    <recommendedName>
        <fullName evidence="4">CCHC-type domain-containing protein</fullName>
    </recommendedName>
</protein>
<name>A0A397VJJ9_9GLOM</name>
<evidence type="ECO:0000256" key="1">
    <source>
        <dbReference type="SAM" id="MobiDB-lite"/>
    </source>
</evidence>
<proteinExistence type="predicted"/>
<gene>
    <name evidence="2" type="ORF">C2G38_2173344</name>
</gene>
<dbReference type="OrthoDB" id="2441750at2759"/>
<feature type="region of interest" description="Disordered" evidence="1">
    <location>
        <begin position="298"/>
        <end position="367"/>
    </location>
</feature>
<comment type="caution">
    <text evidence="2">The sequence shown here is derived from an EMBL/GenBank/DDBJ whole genome shotgun (WGS) entry which is preliminary data.</text>
</comment>
<feature type="compositionally biased region" description="Acidic residues" evidence="1">
    <location>
        <begin position="304"/>
        <end position="324"/>
    </location>
</feature>
<dbReference type="STRING" id="44941.A0A397VJJ9"/>
<evidence type="ECO:0000313" key="2">
    <source>
        <dbReference type="EMBL" id="RIB22665.1"/>
    </source>
</evidence>
<feature type="compositionally biased region" description="Basic and acidic residues" evidence="1">
    <location>
        <begin position="345"/>
        <end position="361"/>
    </location>
</feature>
<sequence length="385" mass="45140">MVIVPILSGSSIKFLTTHCKFGATVQWRFLEEKYSLQPIYSKDLYTTIQKFKPNAKTLLNDAASMSNWLDNKKMRILDGSFLELHIWMFNEILKATNRQSAIIMTDANPAVDFAIHQVFYVYQNSLTNKVFDKRFEKLRQDFPSANSYLDVLYWTKTYWALSFISYKFTGDEYLERFLTPIILQRQNDKMSQSVYYDATIFKDKDLKDCYIKDCKVEINNMTNVDIQQITLKQYYKDLDGSQELFLIAEKFINKSKSLNLAQQKIVYGKLHRAYKKAVQKVLQSKTKSQQLIELLQDFTKTNNEESDEESEMSEEEGEESEEESDANKENQEFILSNLKVRREKGRPPESKCLKSSHEPNIKGKQQKHCKKCGSVGHYQKKYNKI</sequence>
<organism evidence="2 3">
    <name type="scientific">Gigaspora rosea</name>
    <dbReference type="NCBI Taxonomy" id="44941"/>
    <lineage>
        <taxon>Eukaryota</taxon>
        <taxon>Fungi</taxon>
        <taxon>Fungi incertae sedis</taxon>
        <taxon>Mucoromycota</taxon>
        <taxon>Glomeromycotina</taxon>
        <taxon>Glomeromycetes</taxon>
        <taxon>Diversisporales</taxon>
        <taxon>Gigasporaceae</taxon>
        <taxon>Gigaspora</taxon>
    </lineage>
</organism>
<reference evidence="2 3" key="1">
    <citation type="submission" date="2018-06" db="EMBL/GenBank/DDBJ databases">
        <title>Comparative genomics reveals the genomic features of Rhizophagus irregularis, R. cerebriforme, R. diaphanum and Gigaspora rosea, and their symbiotic lifestyle signature.</title>
        <authorList>
            <person name="Morin E."/>
            <person name="San Clemente H."/>
            <person name="Chen E.C.H."/>
            <person name="De La Providencia I."/>
            <person name="Hainaut M."/>
            <person name="Kuo A."/>
            <person name="Kohler A."/>
            <person name="Murat C."/>
            <person name="Tang N."/>
            <person name="Roy S."/>
            <person name="Loubradou J."/>
            <person name="Henrissat B."/>
            <person name="Grigoriev I.V."/>
            <person name="Corradi N."/>
            <person name="Roux C."/>
            <person name="Martin F.M."/>
        </authorList>
    </citation>
    <scope>NUCLEOTIDE SEQUENCE [LARGE SCALE GENOMIC DNA]</scope>
    <source>
        <strain evidence="2 3">DAOM 194757</strain>
    </source>
</reference>
<keyword evidence="3" id="KW-1185">Reference proteome</keyword>
<dbReference type="Proteomes" id="UP000266673">
    <property type="component" value="Unassembled WGS sequence"/>
</dbReference>
<accession>A0A397VJJ9</accession>
<dbReference type="EMBL" id="QKWP01000298">
    <property type="protein sequence ID" value="RIB22665.1"/>
    <property type="molecule type" value="Genomic_DNA"/>
</dbReference>